<name>A0A9X1ZVI7_9FLAO</name>
<dbReference type="SUPFAM" id="SSF55486">
    <property type="entry name" value="Metalloproteases ('zincins'), catalytic domain"/>
    <property type="match status" value="1"/>
</dbReference>
<sequence>MKKLTYLLSVCFLIFSCEKDESIIEEDFSSIDTEEISKDEIAKIASLNFNTSDLEMVDYPNSEGGLEKMFLIEGDILMSRSRLEELSNEKLTKQYRTYNLVDNNVKIYIIPRNAPDFLGGTDRVALTSKQRSALTRAVANLNALDIGLTFEIYDGPGLISGRQIKVSQRPGAAGGIAGFPDSNGNPFRNVDIFSGSESYSLNVNEHILTHEICHAIGLRHTDWNTRQSCGYNNGESANPEGAVHIPGTPTGYDSSSLMKACFGSSESGNFGYYDKVAIEYLYPSN</sequence>
<dbReference type="Proteomes" id="UP001139521">
    <property type="component" value="Unassembled WGS sequence"/>
</dbReference>
<evidence type="ECO:0000313" key="2">
    <source>
        <dbReference type="Proteomes" id="UP001139521"/>
    </source>
</evidence>
<reference evidence="1" key="1">
    <citation type="submission" date="2022-01" db="EMBL/GenBank/DDBJ databases">
        <title>Genome sequencing of Zunongwangia sp. M21534 genome.</title>
        <authorList>
            <person name="Chen Y."/>
            <person name="Dong C."/>
            <person name="Shao Z."/>
        </authorList>
    </citation>
    <scope>NUCLEOTIDE SEQUENCE</scope>
    <source>
        <strain evidence="1">MCCC M21534</strain>
    </source>
</reference>
<keyword evidence="1" id="KW-0482">Metalloprotease</keyword>
<dbReference type="RefSeq" id="WP_249600134.1">
    <property type="nucleotide sequence ID" value="NZ_JAKHSK010000002.1"/>
</dbReference>
<dbReference type="InterPro" id="IPR024079">
    <property type="entry name" value="MetalloPept_cat_dom_sf"/>
</dbReference>
<dbReference type="EMBL" id="JAKHSK010000002">
    <property type="protein sequence ID" value="MCL6217151.1"/>
    <property type="molecule type" value="Genomic_DNA"/>
</dbReference>
<dbReference type="AlphaFoldDB" id="A0A9X1ZVI7"/>
<comment type="caution">
    <text evidence="1">The sequence shown here is derived from an EMBL/GenBank/DDBJ whole genome shotgun (WGS) entry which is preliminary data.</text>
</comment>
<keyword evidence="2" id="KW-1185">Reference proteome</keyword>
<dbReference type="GO" id="GO:0008237">
    <property type="term" value="F:metallopeptidase activity"/>
    <property type="evidence" value="ECO:0007669"/>
    <property type="project" value="UniProtKB-KW"/>
</dbReference>
<accession>A0A9X1ZVI7</accession>
<evidence type="ECO:0000313" key="1">
    <source>
        <dbReference type="EMBL" id="MCL6217151.1"/>
    </source>
</evidence>
<keyword evidence="1" id="KW-0645">Protease</keyword>
<gene>
    <name evidence="1" type="ORF">L1967_02500</name>
</gene>
<dbReference type="Gene3D" id="3.40.390.10">
    <property type="entry name" value="Collagenase (Catalytic Domain)"/>
    <property type="match status" value="1"/>
</dbReference>
<dbReference type="PROSITE" id="PS51257">
    <property type="entry name" value="PROKAR_LIPOPROTEIN"/>
    <property type="match status" value="1"/>
</dbReference>
<keyword evidence="1" id="KW-0378">Hydrolase</keyword>
<proteinExistence type="predicted"/>
<organism evidence="1 2">
    <name type="scientific">Zunongwangia pacifica</name>
    <dbReference type="NCBI Taxonomy" id="2911062"/>
    <lineage>
        <taxon>Bacteria</taxon>
        <taxon>Pseudomonadati</taxon>
        <taxon>Bacteroidota</taxon>
        <taxon>Flavobacteriia</taxon>
        <taxon>Flavobacteriales</taxon>
        <taxon>Flavobacteriaceae</taxon>
        <taxon>Zunongwangia</taxon>
    </lineage>
</organism>
<dbReference type="InterPro" id="IPR024653">
    <property type="entry name" value="Peptidase_M10/M27/M57"/>
</dbReference>
<protein>
    <submittedName>
        <fullName evidence="1">Zinc-dependent metalloprotease</fullName>
    </submittedName>
</protein>
<dbReference type="Pfam" id="PF12388">
    <property type="entry name" value="Peptidase_M57"/>
    <property type="match status" value="1"/>
</dbReference>